<feature type="transmembrane region" description="Helical" evidence="2">
    <location>
        <begin position="247"/>
        <end position="270"/>
    </location>
</feature>
<evidence type="ECO:0000256" key="2">
    <source>
        <dbReference type="SAM" id="Phobius"/>
    </source>
</evidence>
<dbReference type="RefSeq" id="WP_200241993.1">
    <property type="nucleotide sequence ID" value="NZ_NRRV01000086.1"/>
</dbReference>
<protein>
    <recommendedName>
        <fullName evidence="3">Protein-glutamine gamma-glutamyltransferase-like C-terminal domain-containing protein</fullName>
    </recommendedName>
</protein>
<feature type="region of interest" description="Disordered" evidence="1">
    <location>
        <begin position="354"/>
        <end position="379"/>
    </location>
</feature>
<dbReference type="InterPro" id="IPR025403">
    <property type="entry name" value="TgpA-like_C"/>
</dbReference>
<feature type="transmembrane region" description="Helical" evidence="2">
    <location>
        <begin position="140"/>
        <end position="173"/>
    </location>
</feature>
<comment type="caution">
    <text evidence="4">The sequence shown here is derived from an EMBL/GenBank/DDBJ whole genome shotgun (WGS) entry which is preliminary data.</text>
</comment>
<proteinExistence type="predicted"/>
<evidence type="ECO:0000313" key="4">
    <source>
        <dbReference type="EMBL" id="MBK1633447.1"/>
    </source>
</evidence>
<accession>A0ABS1CNM6</accession>
<keyword evidence="2" id="KW-0472">Membrane</keyword>
<feature type="domain" description="Protein-glutamine gamma-glutamyltransferase-like C-terminal" evidence="3">
    <location>
        <begin position="404"/>
        <end position="472"/>
    </location>
</feature>
<evidence type="ECO:0000313" key="5">
    <source>
        <dbReference type="Proteomes" id="UP000748752"/>
    </source>
</evidence>
<organism evidence="4 5">
    <name type="scientific">Thiohalocapsa halophila</name>
    <dbReference type="NCBI Taxonomy" id="69359"/>
    <lineage>
        <taxon>Bacteria</taxon>
        <taxon>Pseudomonadati</taxon>
        <taxon>Pseudomonadota</taxon>
        <taxon>Gammaproteobacteria</taxon>
        <taxon>Chromatiales</taxon>
        <taxon>Chromatiaceae</taxon>
        <taxon>Thiohalocapsa</taxon>
    </lineage>
</organism>
<gene>
    <name evidence="4" type="ORF">CKO31_22390</name>
</gene>
<feature type="transmembrane region" description="Helical" evidence="2">
    <location>
        <begin position="33"/>
        <end position="52"/>
    </location>
</feature>
<reference evidence="4 5" key="1">
    <citation type="journal article" date="2020" name="Microorganisms">
        <title>Osmotic Adaptation and Compatible Solute Biosynthesis of Phototrophic Bacteria as Revealed from Genome Analyses.</title>
        <authorList>
            <person name="Imhoff J.F."/>
            <person name="Rahn T."/>
            <person name="Kunzel S."/>
            <person name="Keller A."/>
            <person name="Neulinger S.C."/>
        </authorList>
    </citation>
    <scope>NUCLEOTIDE SEQUENCE [LARGE SCALE GENOMIC DNA]</scope>
    <source>
        <strain evidence="4 5">DSM 6210</strain>
    </source>
</reference>
<name>A0ABS1CNM6_9GAMM</name>
<keyword evidence="2" id="KW-0812">Transmembrane</keyword>
<feature type="transmembrane region" description="Helical" evidence="2">
    <location>
        <begin position="193"/>
        <end position="220"/>
    </location>
</feature>
<feature type="transmembrane region" description="Helical" evidence="2">
    <location>
        <begin position="58"/>
        <end position="78"/>
    </location>
</feature>
<evidence type="ECO:0000259" key="3">
    <source>
        <dbReference type="Pfam" id="PF13559"/>
    </source>
</evidence>
<sequence>MDLSRMTISARPRSPWESMDLGFALARTWLGRLWLCWWLAAAPVALLSLPVLHQRPDLWLLLLWWCKPAFEAVTLFWLSRAVFGEQPGLGATARSLPQALPPRLWPQLLWRRIGMGRSFSMPVTLLEAPRGAARRQRLQVLGTGAAGWLTLVCVHLEAILWLSGVLLLAFLVPAGLPAPDLQAAFTETGSAPYWAANLLVVLAMSVVAPFYVAAGFALYLGRRTELEAWDLELAFRRRHAAPRGPRARAIAAAMLLTALLLPGTGAAAAMTPAEAKARIEAILAQPDFGGTREERVWVYVGDDSASSADDDGATALPAWLIQGLATLAKWVLVIATAWALIVLTLHLLREFGGPRRRGRRPTSTGPPGPVAQTSAPAEPLPANVPAAVHELLAARDVRGALGLLYRAQVAQLRARGLELADSATESECLRAARARTEPQALTRLERTVRLWQAVAYGHQPVDTDSVAALTRASDSASADDGHG</sequence>
<dbReference type="EMBL" id="NRRV01000086">
    <property type="protein sequence ID" value="MBK1633447.1"/>
    <property type="molecule type" value="Genomic_DNA"/>
</dbReference>
<keyword evidence="2" id="KW-1133">Transmembrane helix</keyword>
<keyword evidence="5" id="KW-1185">Reference proteome</keyword>
<evidence type="ECO:0000256" key="1">
    <source>
        <dbReference type="SAM" id="MobiDB-lite"/>
    </source>
</evidence>
<dbReference type="Pfam" id="PF13559">
    <property type="entry name" value="DUF4129"/>
    <property type="match status" value="1"/>
</dbReference>
<dbReference type="Proteomes" id="UP000748752">
    <property type="component" value="Unassembled WGS sequence"/>
</dbReference>
<feature type="transmembrane region" description="Helical" evidence="2">
    <location>
        <begin position="327"/>
        <end position="348"/>
    </location>
</feature>